<dbReference type="SUPFAM" id="SSF52374">
    <property type="entry name" value="Nucleotidylyl transferase"/>
    <property type="match status" value="1"/>
</dbReference>
<proteinExistence type="inferred from homology"/>
<keyword evidence="2" id="KW-0547">Nucleotide-binding</keyword>
<dbReference type="PANTHER" id="PTHR37825">
    <property type="entry name" value="TRNA(MET) CYTIDINE ACETATE LIGASE"/>
    <property type="match status" value="1"/>
</dbReference>
<dbReference type="GO" id="GO:0005737">
    <property type="term" value="C:cytoplasm"/>
    <property type="evidence" value="ECO:0007669"/>
    <property type="project" value="UniProtKB-SubCell"/>
</dbReference>
<name>A0A0R3JTT2_CALMK</name>
<dbReference type="NCBIfam" id="NF010191">
    <property type="entry name" value="PRK13670.1"/>
    <property type="match status" value="1"/>
</dbReference>
<accession>A0A0R3JTT2</accession>
<feature type="binding site" evidence="2">
    <location>
        <begin position="193"/>
        <end position="194"/>
    </location>
    <ligand>
        <name>ATP</name>
        <dbReference type="ChEBI" id="CHEBI:30616"/>
    </ligand>
</feature>
<comment type="similarity">
    <text evidence="2">Belongs to the TmcAL family.</text>
</comment>
<dbReference type="GO" id="GO:0000049">
    <property type="term" value="F:tRNA binding"/>
    <property type="evidence" value="ECO:0007669"/>
    <property type="project" value="UniProtKB-KW"/>
</dbReference>
<comment type="subcellular location">
    <subcellularLocation>
        <location evidence="2">Cytoplasm</location>
    </subcellularLocation>
</comment>
<dbReference type="AlphaFoldDB" id="A0A0R3JTT2"/>
<keyword evidence="2" id="KW-0820">tRNA-binding</keyword>
<feature type="binding site" evidence="2">
    <location>
        <begin position="7"/>
        <end position="20"/>
    </location>
    <ligand>
        <name>ATP</name>
        <dbReference type="ChEBI" id="CHEBI:30616"/>
    </ligand>
</feature>
<keyword evidence="2" id="KW-0436">Ligase</keyword>
<dbReference type="HAMAP" id="MF_01539">
    <property type="entry name" value="TmcAL"/>
    <property type="match status" value="1"/>
</dbReference>
<keyword evidence="2" id="KW-0963">Cytoplasm</keyword>
<dbReference type="OrthoDB" id="9769796at2"/>
<dbReference type="EC" id="6.3.4.-" evidence="2"/>
<keyword evidence="2" id="KW-0067">ATP-binding</keyword>
<dbReference type="STRING" id="908809.ABG79_01134"/>
<dbReference type="InterPro" id="IPR014729">
    <property type="entry name" value="Rossmann-like_a/b/a_fold"/>
</dbReference>
<keyword evidence="2" id="KW-0694">RNA-binding</keyword>
<evidence type="ECO:0000313" key="4">
    <source>
        <dbReference type="Proteomes" id="UP000052015"/>
    </source>
</evidence>
<dbReference type="Gene3D" id="3.40.50.620">
    <property type="entry name" value="HUPs"/>
    <property type="match status" value="1"/>
</dbReference>
<protein>
    <recommendedName>
        <fullName evidence="2">tRNA(Met) cytidine acetate ligase</fullName>
        <ecNumber evidence="2">6.3.4.-</ecNumber>
    </recommendedName>
</protein>
<keyword evidence="1 2" id="KW-0819">tRNA processing</keyword>
<dbReference type="GO" id="GO:0006400">
    <property type="term" value="P:tRNA modification"/>
    <property type="evidence" value="ECO:0007669"/>
    <property type="project" value="UniProtKB-UniRule"/>
</dbReference>
<dbReference type="RefSeq" id="WP_057978007.1">
    <property type="nucleotide sequence ID" value="NZ_LKHP01000005.1"/>
</dbReference>
<dbReference type="Pfam" id="PF05636">
    <property type="entry name" value="HIGH_NTase1"/>
    <property type="match status" value="1"/>
</dbReference>
<evidence type="ECO:0000256" key="2">
    <source>
        <dbReference type="HAMAP-Rule" id="MF_01539"/>
    </source>
</evidence>
<organism evidence="3 4">
    <name type="scientific">Caloramator mitchellensis</name>
    <dbReference type="NCBI Taxonomy" id="908809"/>
    <lineage>
        <taxon>Bacteria</taxon>
        <taxon>Bacillati</taxon>
        <taxon>Bacillota</taxon>
        <taxon>Clostridia</taxon>
        <taxon>Eubacteriales</taxon>
        <taxon>Clostridiaceae</taxon>
        <taxon>Caloramator</taxon>
    </lineage>
</organism>
<feature type="binding site" evidence="2">
    <location>
        <position position="102"/>
    </location>
    <ligand>
        <name>ATP</name>
        <dbReference type="ChEBI" id="CHEBI:30616"/>
    </ligand>
</feature>
<evidence type="ECO:0000256" key="1">
    <source>
        <dbReference type="ARBA" id="ARBA00022694"/>
    </source>
</evidence>
<dbReference type="InterPro" id="IPR008513">
    <property type="entry name" value="tRNA(Met)_cyd_acetate_ligase"/>
</dbReference>
<sequence>MKIAGIIVEYNPLHNGHVYHIENTRKTTKCDFLVAVMSGNFVQRGEPAIIDKWSRTEAALKAGIDLVIELPFIYSISSAEKFAFGAIQTLDALKKIDYVCFGSELGCIVPLNDIAELLINEPIEFQNLIKTYLNYGLPFAKSREKAITDYFKKNKIKIEVEKIIKNSNNILGIEYIKALKKISSNIQPITIKRIKNNYNDIEITSSISSATSIRVNFENKELIKKVMPNYTFNILNREIEYGKCPVELNSFFEILLYKIRTSSLEYLRTIHDVTEGLEYKLKRAAEDFTTLNDFINSVMSKRYTKTRIQRILLYIMFDITKEIYTSETQNIKYIRILGANKKGRELIKELKEIVELPIITNVSKKEKELLKFDIMASNIYVLGYKNKERKKAMQDLKTSPILVE</sequence>
<dbReference type="EMBL" id="LKHP01000005">
    <property type="protein sequence ID" value="KRQ86944.1"/>
    <property type="molecule type" value="Genomic_DNA"/>
</dbReference>
<dbReference type="PANTHER" id="PTHR37825:SF1">
    <property type="entry name" value="TRNA(MET) CYTIDINE ACETATE LIGASE"/>
    <property type="match status" value="1"/>
</dbReference>
<dbReference type="Proteomes" id="UP000052015">
    <property type="component" value="Unassembled WGS sequence"/>
</dbReference>
<comment type="caution">
    <text evidence="3">The sequence shown here is derived from an EMBL/GenBank/DDBJ whole genome shotgun (WGS) entry which is preliminary data.</text>
</comment>
<comment type="catalytic activity">
    <reaction evidence="2">
        <text>cytidine(34) in elongator tRNA(Met) + acetate + ATP = N(4)-acetylcytidine(34) in elongator tRNA(Met) + AMP + diphosphate</text>
        <dbReference type="Rhea" id="RHEA:58144"/>
        <dbReference type="Rhea" id="RHEA-COMP:10693"/>
        <dbReference type="Rhea" id="RHEA-COMP:10694"/>
        <dbReference type="ChEBI" id="CHEBI:30089"/>
        <dbReference type="ChEBI" id="CHEBI:30616"/>
        <dbReference type="ChEBI" id="CHEBI:33019"/>
        <dbReference type="ChEBI" id="CHEBI:74900"/>
        <dbReference type="ChEBI" id="CHEBI:82748"/>
        <dbReference type="ChEBI" id="CHEBI:456215"/>
    </reaction>
</comment>
<feature type="binding site" evidence="2">
    <location>
        <position position="168"/>
    </location>
    <ligand>
        <name>ATP</name>
        <dbReference type="ChEBI" id="CHEBI:30616"/>
    </ligand>
</feature>
<evidence type="ECO:0000313" key="3">
    <source>
        <dbReference type="EMBL" id="KRQ86944.1"/>
    </source>
</evidence>
<dbReference type="GO" id="GO:0016879">
    <property type="term" value="F:ligase activity, forming carbon-nitrogen bonds"/>
    <property type="evidence" value="ECO:0007669"/>
    <property type="project" value="UniProtKB-UniRule"/>
</dbReference>
<dbReference type="PATRIC" id="fig|908809.3.peg.1143"/>
<comment type="function">
    <text evidence="2">Catalyzes the formation of N(4)-acetylcytidine (ac(4)C) at the wobble position of elongator tRNA(Met), using acetate and ATP as substrates. First activates an acetate ion to form acetyladenylate (Ac-AMP) and then transfers the acetyl group to tRNA to form ac(4)C34.</text>
</comment>
<gene>
    <name evidence="2" type="primary">tmcAL</name>
    <name evidence="3" type="ORF">ABG79_01134</name>
</gene>
<keyword evidence="4" id="KW-1185">Reference proteome</keyword>
<reference evidence="3 4" key="1">
    <citation type="submission" date="2015-09" db="EMBL/GenBank/DDBJ databases">
        <title>Draft genome sequence of a Caloramator mitchellensis, a moderate thermophile from the Great Artesian Basin of Australia.</title>
        <authorList>
            <person name="Patel B.K."/>
        </authorList>
    </citation>
    <scope>NUCLEOTIDE SEQUENCE [LARGE SCALE GENOMIC DNA]</scope>
    <source>
        <strain evidence="3 4">VF08</strain>
    </source>
</reference>
<dbReference type="GO" id="GO:0005524">
    <property type="term" value="F:ATP binding"/>
    <property type="evidence" value="ECO:0007669"/>
    <property type="project" value="UniProtKB-KW"/>
</dbReference>